<dbReference type="EMBL" id="JANIEX010000512">
    <property type="protein sequence ID" value="KAJ3566119.1"/>
    <property type="molecule type" value="Genomic_DNA"/>
</dbReference>
<keyword evidence="3" id="KW-1185">Reference proteome</keyword>
<comment type="caution">
    <text evidence="2">The sequence shown here is derived from an EMBL/GenBank/DDBJ whole genome shotgun (WGS) entry which is preliminary data.</text>
</comment>
<feature type="compositionally biased region" description="Basic and acidic residues" evidence="1">
    <location>
        <begin position="76"/>
        <end position="89"/>
    </location>
</feature>
<name>A0AAD5VPP8_9AGAR</name>
<feature type="compositionally biased region" description="Basic residues" evidence="1">
    <location>
        <begin position="134"/>
        <end position="143"/>
    </location>
</feature>
<reference evidence="2" key="1">
    <citation type="submission" date="2022-07" db="EMBL/GenBank/DDBJ databases">
        <title>Genome Sequence of Leucocoprinus birnbaumii.</title>
        <authorList>
            <person name="Buettner E."/>
        </authorList>
    </citation>
    <scope>NUCLEOTIDE SEQUENCE</scope>
    <source>
        <strain evidence="2">VT141</strain>
    </source>
</reference>
<accession>A0AAD5VPP8</accession>
<evidence type="ECO:0000313" key="3">
    <source>
        <dbReference type="Proteomes" id="UP001213000"/>
    </source>
</evidence>
<dbReference type="AlphaFoldDB" id="A0AAD5VPP8"/>
<feature type="region of interest" description="Disordered" evidence="1">
    <location>
        <begin position="66"/>
        <end position="89"/>
    </location>
</feature>
<organism evidence="2 3">
    <name type="scientific">Leucocoprinus birnbaumii</name>
    <dbReference type="NCBI Taxonomy" id="56174"/>
    <lineage>
        <taxon>Eukaryota</taxon>
        <taxon>Fungi</taxon>
        <taxon>Dikarya</taxon>
        <taxon>Basidiomycota</taxon>
        <taxon>Agaricomycotina</taxon>
        <taxon>Agaricomycetes</taxon>
        <taxon>Agaricomycetidae</taxon>
        <taxon>Agaricales</taxon>
        <taxon>Agaricineae</taxon>
        <taxon>Agaricaceae</taxon>
        <taxon>Leucocoprinus</taxon>
    </lineage>
</organism>
<sequence length="143" mass="16123">MASDLQRYVSDNSLTYFGSSDRTTIDFVIASASSSKTTDSLFSKLSSMGLPNTAAAHDFVNELYSRVPRKRKHKHSAEDAARRQAEKDAKALRSQKFGFLLDDEAQNDVVEVRKSSKAKEKGKEREKDPISGRKDRHMRKRGL</sequence>
<feature type="region of interest" description="Disordered" evidence="1">
    <location>
        <begin position="111"/>
        <end position="143"/>
    </location>
</feature>
<feature type="compositionally biased region" description="Basic and acidic residues" evidence="1">
    <location>
        <begin position="111"/>
        <end position="133"/>
    </location>
</feature>
<dbReference type="Proteomes" id="UP001213000">
    <property type="component" value="Unassembled WGS sequence"/>
</dbReference>
<protein>
    <submittedName>
        <fullName evidence="2">Uncharacterized protein</fullName>
    </submittedName>
</protein>
<gene>
    <name evidence="2" type="ORF">NP233_g7209</name>
</gene>
<evidence type="ECO:0000256" key="1">
    <source>
        <dbReference type="SAM" id="MobiDB-lite"/>
    </source>
</evidence>
<evidence type="ECO:0000313" key="2">
    <source>
        <dbReference type="EMBL" id="KAJ3566119.1"/>
    </source>
</evidence>
<proteinExistence type="predicted"/>